<dbReference type="Gene3D" id="3.40.190.10">
    <property type="entry name" value="Periplasmic binding protein-like II"/>
    <property type="match status" value="2"/>
</dbReference>
<evidence type="ECO:0000256" key="1">
    <source>
        <dbReference type="SAM" id="SignalP"/>
    </source>
</evidence>
<name>A0A4R6QJI4_9BURK</name>
<dbReference type="SUPFAM" id="SSF53850">
    <property type="entry name" value="Periplasmic binding protein-like II"/>
    <property type="match status" value="1"/>
</dbReference>
<dbReference type="PANTHER" id="PTHR35936">
    <property type="entry name" value="MEMBRANE-BOUND LYTIC MUREIN TRANSGLYCOSYLASE F"/>
    <property type="match status" value="1"/>
</dbReference>
<reference evidence="2 3" key="1">
    <citation type="submission" date="2019-03" db="EMBL/GenBank/DDBJ databases">
        <title>Genomic Encyclopedia of Type Strains, Phase IV (KMG-IV): sequencing the most valuable type-strain genomes for metagenomic binning, comparative biology and taxonomic classification.</title>
        <authorList>
            <person name="Goeker M."/>
        </authorList>
    </citation>
    <scope>NUCLEOTIDE SEQUENCE [LARGE SCALE GENOMIC DNA]</scope>
    <source>
        <strain evidence="2 3">DSM 16998</strain>
    </source>
</reference>
<organism evidence="2 3">
    <name type="scientific">Roseateles toxinivorans</name>
    <dbReference type="NCBI Taxonomy" id="270368"/>
    <lineage>
        <taxon>Bacteria</taxon>
        <taxon>Pseudomonadati</taxon>
        <taxon>Pseudomonadota</taxon>
        <taxon>Betaproteobacteria</taxon>
        <taxon>Burkholderiales</taxon>
        <taxon>Sphaerotilaceae</taxon>
        <taxon>Roseateles</taxon>
    </lineage>
</organism>
<dbReference type="RefSeq" id="WP_133702430.1">
    <property type="nucleotide sequence ID" value="NZ_SNXS01000005.1"/>
</dbReference>
<comment type="caution">
    <text evidence="2">The sequence shown here is derived from an EMBL/GenBank/DDBJ whole genome shotgun (WGS) entry which is preliminary data.</text>
</comment>
<dbReference type="OrthoDB" id="8587625at2"/>
<dbReference type="InParanoid" id="A0A4R6QJI4"/>
<evidence type="ECO:0000313" key="2">
    <source>
        <dbReference type="EMBL" id="TDP63251.1"/>
    </source>
</evidence>
<keyword evidence="3" id="KW-1185">Reference proteome</keyword>
<feature type="signal peptide" evidence="1">
    <location>
        <begin position="1"/>
        <end position="32"/>
    </location>
</feature>
<proteinExistence type="predicted"/>
<dbReference type="EMBL" id="SNXS01000005">
    <property type="protein sequence ID" value="TDP63251.1"/>
    <property type="molecule type" value="Genomic_DNA"/>
</dbReference>
<feature type="chain" id="PRO_5020574425" evidence="1">
    <location>
        <begin position="33"/>
        <end position="292"/>
    </location>
</feature>
<keyword evidence="1" id="KW-0732">Signal</keyword>
<protein>
    <submittedName>
        <fullName evidence="2">Polar amino acid transport system substrate-binding protein</fullName>
    </submittedName>
</protein>
<accession>A0A4R6QJI4</accession>
<dbReference type="PANTHER" id="PTHR35936:SF6">
    <property type="entry name" value="AMINO ACID ABC TRANSPORTER SUBSTRATE-BINDING PAAT FAMILY PROTEIN"/>
    <property type="match status" value="1"/>
</dbReference>
<gene>
    <name evidence="2" type="ORF">DES47_105255</name>
</gene>
<evidence type="ECO:0000313" key="3">
    <source>
        <dbReference type="Proteomes" id="UP000295361"/>
    </source>
</evidence>
<dbReference type="AlphaFoldDB" id="A0A4R6QJI4"/>
<dbReference type="Proteomes" id="UP000295361">
    <property type="component" value="Unassembled WGS sequence"/>
</dbReference>
<sequence length="292" mass="32894">MMRPPSVLGRLWRRALRWLAAVLSLQAAAALAAPAQPSCPERPIRVGLYELGPFHSLPRGARQGAGLDRDIVAELQKRSGCSFSFETMARARIWIELRAGRLDMTLSALHSDDRASYSWLHPLMQMQSLTLLPRELLPEGSSRSAFIARPGWVLGVVRGYQHQATDQAMIDALRAEQRVLEVVDQPALFAKLRAGQIHAMFSYPMVYRHYLQAEELQERFATTRWDAEEKSSLVNLALSKETFTAEQAQRWRRLTDQLSRDGTVERLLLRYVPPAEARGMLLPATQLAGQAP</sequence>